<keyword evidence="5" id="KW-0934">Plastid</keyword>
<dbReference type="Pfam" id="PF01420">
    <property type="entry name" value="Methylase_S"/>
    <property type="match status" value="1"/>
</dbReference>
<protein>
    <recommendedName>
        <fullName evidence="4">Type I restriction modification DNA specificity domain-containing protein</fullName>
    </recommendedName>
</protein>
<proteinExistence type="inferred from homology"/>
<evidence type="ECO:0000256" key="2">
    <source>
        <dbReference type="ARBA" id="ARBA00022747"/>
    </source>
</evidence>
<dbReference type="SUPFAM" id="SSF116734">
    <property type="entry name" value="DNA methylase specificity domain"/>
    <property type="match status" value="1"/>
</dbReference>
<dbReference type="EMBL" id="MH591101">
    <property type="protein sequence ID" value="AYC64643.1"/>
    <property type="molecule type" value="Genomic_DNA"/>
</dbReference>
<dbReference type="InterPro" id="IPR044946">
    <property type="entry name" value="Restrct_endonuc_typeI_TRD_sf"/>
</dbReference>
<keyword evidence="3" id="KW-0238">DNA-binding</keyword>
<dbReference type="AlphaFoldDB" id="A0A386AYZ0"/>
<evidence type="ECO:0000256" key="1">
    <source>
        <dbReference type="ARBA" id="ARBA00010923"/>
    </source>
</evidence>
<dbReference type="InterPro" id="IPR000055">
    <property type="entry name" value="Restrct_endonuc_typeI_TRD"/>
</dbReference>
<dbReference type="GO" id="GO:0003677">
    <property type="term" value="F:DNA binding"/>
    <property type="evidence" value="ECO:0007669"/>
    <property type="project" value="UniProtKB-KW"/>
</dbReference>
<keyword evidence="5" id="KW-0150">Chloroplast</keyword>
<dbReference type="PANTHER" id="PTHR30408:SF12">
    <property type="entry name" value="TYPE I RESTRICTION ENZYME MJAVIII SPECIFICITY SUBUNIT"/>
    <property type="match status" value="1"/>
</dbReference>
<geneLocation type="chloroplast" evidence="5"/>
<gene>
    <name evidence="5" type="primary">orf199</name>
</gene>
<dbReference type="InterPro" id="IPR052021">
    <property type="entry name" value="Type-I_RS_S_subunit"/>
</dbReference>
<evidence type="ECO:0000259" key="4">
    <source>
        <dbReference type="Pfam" id="PF01420"/>
    </source>
</evidence>
<evidence type="ECO:0000313" key="5">
    <source>
        <dbReference type="EMBL" id="AYC64643.1"/>
    </source>
</evidence>
<sequence>MPHKQLGELVQFSRETRRKTKKVTKPFYIEIGGIDIQTGDIKNISEKNSSDMPSSAKMVVRENDILISKVRPNRGAICFIDKHFDIATTGFAVIREVKDIIDRKYLLYALKFGSTLKQFEQRSTGTTYPTITKGELQKVLIPLPPKEIQIRIIALMDNACALRKQKEAEAAQIFEEAAQIFEKAKKEVEDRLLEIESLD</sequence>
<keyword evidence="2" id="KW-0680">Restriction system</keyword>
<feature type="domain" description="Type I restriction modification DNA specificity" evidence="4">
    <location>
        <begin position="4"/>
        <end position="169"/>
    </location>
</feature>
<organism evidence="5">
    <name type="scientific">Halimeda minima</name>
    <dbReference type="NCBI Taxonomy" id="170427"/>
    <lineage>
        <taxon>Eukaryota</taxon>
        <taxon>Viridiplantae</taxon>
        <taxon>Chlorophyta</taxon>
        <taxon>core chlorophytes</taxon>
        <taxon>Ulvophyceae</taxon>
        <taxon>TCBD clade</taxon>
        <taxon>Bryopsidales</taxon>
        <taxon>Halimedineae</taxon>
        <taxon>Halimedaceae</taxon>
        <taxon>Halimedeae</taxon>
        <taxon>Halimeda</taxon>
    </lineage>
</organism>
<dbReference type="Gene3D" id="3.90.220.20">
    <property type="entry name" value="DNA methylase specificity domains"/>
    <property type="match status" value="2"/>
</dbReference>
<reference evidence="5" key="2">
    <citation type="journal article" date="2019" name="Mol. Phylogenet. Evol.">
        <title>Reassessment of the classification of bryopsidales (chlorophyta) based on chloroplast phylogenomic analyses.</title>
        <authorList>
            <person name="Cremen M.C."/>
            <person name="Leliaert F."/>
            <person name="West J."/>
            <person name="Lam D.W."/>
            <person name="Shimada S."/>
            <person name="Lopez-Bautista J.M."/>
            <person name="Verbruggen H."/>
        </authorList>
    </citation>
    <scope>NUCLEOTIDE SEQUENCE</scope>
</reference>
<dbReference type="GO" id="GO:0009307">
    <property type="term" value="P:DNA restriction-modification system"/>
    <property type="evidence" value="ECO:0007669"/>
    <property type="project" value="UniProtKB-KW"/>
</dbReference>
<reference evidence="5" key="1">
    <citation type="submission" date="2018-07" db="EMBL/GenBank/DDBJ databases">
        <authorList>
            <person name="Quirk P.G."/>
            <person name="Krulwich T.A."/>
        </authorList>
    </citation>
    <scope>NUCLEOTIDE SEQUENCE</scope>
</reference>
<name>A0A386AYZ0_9CHLO</name>
<evidence type="ECO:0000256" key="3">
    <source>
        <dbReference type="ARBA" id="ARBA00023125"/>
    </source>
</evidence>
<comment type="similarity">
    <text evidence="1">Belongs to the type-I restriction system S methylase family.</text>
</comment>
<accession>A0A386AYZ0</accession>
<dbReference type="PANTHER" id="PTHR30408">
    <property type="entry name" value="TYPE-1 RESTRICTION ENZYME ECOKI SPECIFICITY PROTEIN"/>
    <property type="match status" value="1"/>
</dbReference>